<accession>A0A517WY40</accession>
<dbReference type="Proteomes" id="UP000318384">
    <property type="component" value="Chromosome"/>
</dbReference>
<evidence type="ECO:0000313" key="5">
    <source>
        <dbReference type="Proteomes" id="UP000318384"/>
    </source>
</evidence>
<proteinExistence type="predicted"/>
<feature type="compositionally biased region" description="Low complexity" evidence="2">
    <location>
        <begin position="44"/>
        <end position="93"/>
    </location>
</feature>
<feature type="compositionally biased region" description="Gly residues" evidence="2">
    <location>
        <begin position="27"/>
        <end position="43"/>
    </location>
</feature>
<dbReference type="AlphaFoldDB" id="A0A517WY40"/>
<feature type="compositionally biased region" description="Low complexity" evidence="2">
    <location>
        <begin position="104"/>
        <end position="127"/>
    </location>
</feature>
<protein>
    <submittedName>
        <fullName evidence="4">Uncharacterized protein</fullName>
    </submittedName>
</protein>
<evidence type="ECO:0000256" key="2">
    <source>
        <dbReference type="SAM" id="MobiDB-lite"/>
    </source>
</evidence>
<keyword evidence="3" id="KW-0732">Signal</keyword>
<keyword evidence="1" id="KW-0175">Coiled coil</keyword>
<reference evidence="4 5" key="1">
    <citation type="submission" date="2019-03" db="EMBL/GenBank/DDBJ databases">
        <title>Deep-cultivation of Planctomycetes and their phenomic and genomic characterization uncovers novel biology.</title>
        <authorList>
            <person name="Wiegand S."/>
            <person name="Jogler M."/>
            <person name="Boedeker C."/>
            <person name="Pinto D."/>
            <person name="Vollmers J."/>
            <person name="Rivas-Marin E."/>
            <person name="Kohn T."/>
            <person name="Peeters S.H."/>
            <person name="Heuer A."/>
            <person name="Rast P."/>
            <person name="Oberbeckmann S."/>
            <person name="Bunk B."/>
            <person name="Jeske O."/>
            <person name="Meyerdierks A."/>
            <person name="Storesund J.E."/>
            <person name="Kallscheuer N."/>
            <person name="Luecker S."/>
            <person name="Lage O.M."/>
            <person name="Pohl T."/>
            <person name="Merkel B.J."/>
            <person name="Hornburger P."/>
            <person name="Mueller R.-W."/>
            <person name="Bruemmer F."/>
            <person name="Labrenz M."/>
            <person name="Spormann A.M."/>
            <person name="Op den Camp H."/>
            <person name="Overmann J."/>
            <person name="Amann R."/>
            <person name="Jetten M.S.M."/>
            <person name="Mascher T."/>
            <person name="Medema M.H."/>
            <person name="Devos D.P."/>
            <person name="Kaster A.-K."/>
            <person name="Ovreas L."/>
            <person name="Rohde M."/>
            <person name="Galperin M.Y."/>
            <person name="Jogler C."/>
        </authorList>
    </citation>
    <scope>NUCLEOTIDE SEQUENCE [LARGE SCALE GENOMIC DNA]</scope>
    <source>
        <strain evidence="4 5">V202</strain>
    </source>
</reference>
<keyword evidence="5" id="KW-1185">Reference proteome</keyword>
<evidence type="ECO:0000256" key="1">
    <source>
        <dbReference type="SAM" id="Coils"/>
    </source>
</evidence>
<dbReference type="EMBL" id="CP037422">
    <property type="protein sequence ID" value="QDU10176.1"/>
    <property type="molecule type" value="Genomic_DNA"/>
</dbReference>
<feature type="compositionally biased region" description="Gly residues" evidence="2">
    <location>
        <begin position="175"/>
        <end position="194"/>
    </location>
</feature>
<feature type="compositionally biased region" description="Gly residues" evidence="2">
    <location>
        <begin position="203"/>
        <end position="223"/>
    </location>
</feature>
<evidence type="ECO:0000256" key="3">
    <source>
        <dbReference type="SAM" id="SignalP"/>
    </source>
</evidence>
<feature type="signal peptide" evidence="3">
    <location>
        <begin position="1"/>
        <end position="24"/>
    </location>
</feature>
<name>A0A517WY40_9PLAN</name>
<feature type="compositionally biased region" description="Pro residues" evidence="2">
    <location>
        <begin position="229"/>
        <end position="245"/>
    </location>
</feature>
<organism evidence="4 5">
    <name type="scientific">Gimesia aquarii</name>
    <dbReference type="NCBI Taxonomy" id="2527964"/>
    <lineage>
        <taxon>Bacteria</taxon>
        <taxon>Pseudomonadati</taxon>
        <taxon>Planctomycetota</taxon>
        <taxon>Planctomycetia</taxon>
        <taxon>Planctomycetales</taxon>
        <taxon>Planctomycetaceae</taxon>
        <taxon>Gimesia</taxon>
    </lineage>
</organism>
<evidence type="ECO:0000313" key="4">
    <source>
        <dbReference type="EMBL" id="QDU10176.1"/>
    </source>
</evidence>
<gene>
    <name evidence="4" type="ORF">V202x_35750</name>
</gene>
<sequence length="559" mass="60052" precursor="true">MKQISALALAALVMLFVCELDCFAQRGGRGGGGRGGSRGGMSRGGARSRPVPSRPSRSPSMSRPSRTPSRSRPSMPSRPSPSTRPSARPSRPSQPGKTLDFSNRRPSTSRPSTRPSTRPGSGSSNPGLRPGSGTRPGGIPGTSRPGSKPGSGNPGLRPGTGTRPGGTPGTRPGTKPGGGKPGLTPGGNRPGGNRPGTRPGNGNRPGTGKPGLKPGGGKPGKPGAGRPPGNRPPGNRPPGNRPPGNRPGYGNRPYYPPGYWHGYRPGYRYRPYYHYYRYGYRPWAWATFGGVAAWIGYSAVTTPVVYNYTVSDGYVYNDGVQVAPVEEYEAQANQIAESVPPPDEADEWMSVGVFAILPEGIEEVDVTVQLAVGKNGAVAGTYYKKEGDITLPLQGAIDEKNQRVAWKVGEEDAITMETGLDSLTKDQSKVIIYFSEGVSETWNMQRIDQETAKLAQQEIQNDTLKNELVSAYTELEKTLDDSWKSYLALPESVYSTTAVPTQAELETVIKHYQQIQTDSKYQVLTKKPEFQKTYKLLNDYLKDLQQQPDVPAPPPATNS</sequence>
<feature type="chain" id="PRO_5022169459" evidence="3">
    <location>
        <begin position="25"/>
        <end position="559"/>
    </location>
</feature>
<feature type="coiled-coil region" evidence="1">
    <location>
        <begin position="447"/>
        <end position="474"/>
    </location>
</feature>
<feature type="region of interest" description="Disordered" evidence="2">
    <location>
        <begin position="25"/>
        <end position="251"/>
    </location>
</feature>